<dbReference type="Proteomes" id="UP001304769">
    <property type="component" value="Unassembled WGS sequence"/>
</dbReference>
<proteinExistence type="predicted"/>
<keyword evidence="1" id="KW-0812">Transmembrane</keyword>
<dbReference type="RefSeq" id="WP_323277729.1">
    <property type="nucleotide sequence ID" value="NZ_JAYGGQ010000001.1"/>
</dbReference>
<keyword evidence="3" id="KW-1185">Reference proteome</keyword>
<sequence length="232" mass="24324">MNARPARAKRNGSGAVANERLTALTGAVLLVLFAAEIVTVALLRELMLWHFVVGVLLAGPVAVKTASTGWRFVRYYARDAAYRRKGPPRLLMRVLSPVLMASTFAVIGSGIALAVTGPAPDILLRIHVVSFLVWLVLVIAHVVVYGARAVRAVGEDWLSREAAPPSDRAGRGARLAVTAGGLACGIVPAALIAPAAGAWDGWFGQPVTGFGILAVIAVAAAGLAVAVRRRRR</sequence>
<accession>A0ABU5T2X0</accession>
<organism evidence="2 3">
    <name type="scientific">Sinomonas terricola</name>
    <dbReference type="NCBI Taxonomy" id="3110330"/>
    <lineage>
        <taxon>Bacteria</taxon>
        <taxon>Bacillati</taxon>
        <taxon>Actinomycetota</taxon>
        <taxon>Actinomycetes</taxon>
        <taxon>Micrococcales</taxon>
        <taxon>Micrococcaceae</taxon>
        <taxon>Sinomonas</taxon>
    </lineage>
</organism>
<feature type="transmembrane region" description="Helical" evidence="1">
    <location>
        <begin position="49"/>
        <end position="73"/>
    </location>
</feature>
<protein>
    <recommendedName>
        <fullName evidence="4">DUF4405 domain-containing protein</fullName>
    </recommendedName>
</protein>
<feature type="transmembrane region" description="Helical" evidence="1">
    <location>
        <begin position="175"/>
        <end position="195"/>
    </location>
</feature>
<keyword evidence="1" id="KW-1133">Transmembrane helix</keyword>
<feature type="transmembrane region" description="Helical" evidence="1">
    <location>
        <begin position="94"/>
        <end position="116"/>
    </location>
</feature>
<feature type="transmembrane region" description="Helical" evidence="1">
    <location>
        <begin position="207"/>
        <end position="227"/>
    </location>
</feature>
<reference evidence="2 3" key="1">
    <citation type="submission" date="2023-12" db="EMBL/GenBank/DDBJ databases">
        <title>Sinomonas terricola sp. nov, isolated from litchi orchard soil in Guangdong, PR China.</title>
        <authorList>
            <person name="Jiaxin W."/>
            <person name="Yang Z."/>
            <person name="Honghui Z."/>
        </authorList>
    </citation>
    <scope>NUCLEOTIDE SEQUENCE [LARGE SCALE GENOMIC DNA]</scope>
    <source>
        <strain evidence="2 3">JGH33</strain>
    </source>
</reference>
<evidence type="ECO:0000256" key="1">
    <source>
        <dbReference type="SAM" id="Phobius"/>
    </source>
</evidence>
<evidence type="ECO:0008006" key="4">
    <source>
        <dbReference type="Google" id="ProtNLM"/>
    </source>
</evidence>
<evidence type="ECO:0000313" key="3">
    <source>
        <dbReference type="Proteomes" id="UP001304769"/>
    </source>
</evidence>
<gene>
    <name evidence="2" type="ORF">SPF06_04530</name>
</gene>
<feature type="transmembrane region" description="Helical" evidence="1">
    <location>
        <begin position="21"/>
        <end position="43"/>
    </location>
</feature>
<feature type="transmembrane region" description="Helical" evidence="1">
    <location>
        <begin position="122"/>
        <end position="144"/>
    </location>
</feature>
<dbReference type="EMBL" id="JAYGGQ010000001">
    <property type="protein sequence ID" value="MEA5453983.1"/>
    <property type="molecule type" value="Genomic_DNA"/>
</dbReference>
<comment type="caution">
    <text evidence="2">The sequence shown here is derived from an EMBL/GenBank/DDBJ whole genome shotgun (WGS) entry which is preliminary data.</text>
</comment>
<keyword evidence="1" id="KW-0472">Membrane</keyword>
<evidence type="ECO:0000313" key="2">
    <source>
        <dbReference type="EMBL" id="MEA5453983.1"/>
    </source>
</evidence>
<name>A0ABU5T2X0_9MICC</name>